<feature type="region of interest" description="Disordered" evidence="1">
    <location>
        <begin position="612"/>
        <end position="638"/>
    </location>
</feature>
<dbReference type="Pfam" id="PF22763">
    <property type="entry name" value="NrS1-1_pol-like_HBD"/>
    <property type="match status" value="1"/>
</dbReference>
<dbReference type="EMBL" id="LCEW01000030">
    <property type="protein sequence ID" value="KKS79672.1"/>
    <property type="molecule type" value="Genomic_DNA"/>
</dbReference>
<gene>
    <name evidence="3" type="ORF">UV54_C0030G0003</name>
</gene>
<comment type="caution">
    <text evidence="3">The sequence shown here is derived from an EMBL/GenBank/DDBJ whole genome shotgun (WGS) entry which is preliminary data.</text>
</comment>
<sequence length="638" mass="72741">MLGYPWLPPRKNKKNEPAEKISLADEVILEKMFASKNGVKIHAIYDGDISAYGNDDSSADMALCSHLAFWTGRNAEQIDRLWLNSPIGAREKTQKRKDYRDRTINKAIEGCTEVYSEAIDDDGDDEVSIKKKLNQASILLKSILNRKDITLFHDEQKDGHIALEIAGHQEIWSCKSKAIKRWLSSEVYRTQKKAPGSEVIKSILAVLEGRACFDGPEIKLKDRAAWRDEELWYDLTNQKWQAVKINENGWEIIDKPPILFKRYTHHKSQIIPARNGDIKLFLKYVKVTNTEHQLLLLIFLISCFVPDFPHVMLVIFGAQGSSKSTLSKLARFLVDPSMIEVASFPHTPKELVQTLAHHYFLFFDNVSYISEDQSDTLCKAITGGGHTKRELFKDDDDIIYSFMRCIGMNGINLVTTRPDLLERSLLLELERIEPTERKTEKELYQNFKNDLPAILGGVFDVLVKAIKIQPTMEFKSHHRMADWASWGCAISEALGYSKEEFLNAYQDNIDRQTEMLLNENIVATAIITFMEDKTDWKGTPTELLGKLSGHAMLDNIDTREKYWPKGANILSRRLNELSTHLKQMGYLVTISTSGVERWIQIKKIVKPEPRQLSLDEGAGGTDGNIPPLKDIPPEDISF</sequence>
<evidence type="ECO:0000256" key="1">
    <source>
        <dbReference type="SAM" id="MobiDB-lite"/>
    </source>
</evidence>
<evidence type="ECO:0000313" key="4">
    <source>
        <dbReference type="Proteomes" id="UP000034213"/>
    </source>
</evidence>
<dbReference type="AlphaFoldDB" id="A0A0G1C2A1"/>
<dbReference type="InterPro" id="IPR054468">
    <property type="entry name" value="NrSPol-like_HBD"/>
</dbReference>
<evidence type="ECO:0000313" key="3">
    <source>
        <dbReference type="EMBL" id="KKS79672.1"/>
    </source>
</evidence>
<evidence type="ECO:0000259" key="2">
    <source>
        <dbReference type="Pfam" id="PF22763"/>
    </source>
</evidence>
<feature type="domain" description="NrS-1 polymerase-like HBD" evidence="2">
    <location>
        <begin position="57"/>
        <end position="116"/>
    </location>
</feature>
<reference evidence="3 4" key="1">
    <citation type="journal article" date="2015" name="Nature">
        <title>rRNA introns, odd ribosomes, and small enigmatic genomes across a large radiation of phyla.</title>
        <authorList>
            <person name="Brown C.T."/>
            <person name="Hug L.A."/>
            <person name="Thomas B.C."/>
            <person name="Sharon I."/>
            <person name="Castelle C.J."/>
            <person name="Singh A."/>
            <person name="Wilkins M.J."/>
            <person name="Williams K.H."/>
            <person name="Banfield J.F."/>
        </authorList>
    </citation>
    <scope>NUCLEOTIDE SEQUENCE [LARGE SCALE GENOMIC DNA]</scope>
</reference>
<organism evidence="3 4">
    <name type="scientific">Candidatus Beckwithbacteria bacterium GW2011_GWA2_43_10</name>
    <dbReference type="NCBI Taxonomy" id="1618369"/>
    <lineage>
        <taxon>Bacteria</taxon>
        <taxon>Candidatus Beckwithiibacteriota</taxon>
    </lineage>
</organism>
<dbReference type="Proteomes" id="UP000034213">
    <property type="component" value="Unassembled WGS sequence"/>
</dbReference>
<proteinExistence type="predicted"/>
<name>A0A0G1C2A1_9BACT</name>
<protein>
    <recommendedName>
        <fullName evidence="2">NrS-1 polymerase-like HBD domain-containing protein</fullName>
    </recommendedName>
</protein>
<dbReference type="STRING" id="1618369.UV54_C0030G0003"/>
<accession>A0A0G1C2A1</accession>